<proteinExistence type="predicted"/>
<organism evidence="2 3">
    <name type="scientific">Thiogranum longum</name>
    <dbReference type="NCBI Taxonomy" id="1537524"/>
    <lineage>
        <taxon>Bacteria</taxon>
        <taxon>Pseudomonadati</taxon>
        <taxon>Pseudomonadota</taxon>
        <taxon>Gammaproteobacteria</taxon>
        <taxon>Chromatiales</taxon>
        <taxon>Ectothiorhodospiraceae</taxon>
        <taxon>Thiogranum</taxon>
    </lineage>
</organism>
<dbReference type="Gene3D" id="3.40.50.150">
    <property type="entry name" value="Vaccinia Virus protein VP39"/>
    <property type="match status" value="1"/>
</dbReference>
<feature type="domain" description="Methyltransferase type 11" evidence="1">
    <location>
        <begin position="41"/>
        <end position="135"/>
    </location>
</feature>
<protein>
    <submittedName>
        <fullName evidence="2">Ubiquinone/menaquinone biosynthesis C-methylase UbiE</fullName>
    </submittedName>
</protein>
<dbReference type="AlphaFoldDB" id="A0A4R1HET6"/>
<dbReference type="OrthoDB" id="5794052at2"/>
<name>A0A4R1HET6_9GAMM</name>
<dbReference type="RefSeq" id="WP_132973581.1">
    <property type="nucleotide sequence ID" value="NZ_SMFX01000001.1"/>
</dbReference>
<keyword evidence="3" id="KW-1185">Reference proteome</keyword>
<keyword evidence="2" id="KW-0830">Ubiquinone</keyword>
<dbReference type="Pfam" id="PF08241">
    <property type="entry name" value="Methyltransf_11"/>
    <property type="match status" value="1"/>
</dbReference>
<evidence type="ECO:0000313" key="2">
    <source>
        <dbReference type="EMBL" id="TCK19163.1"/>
    </source>
</evidence>
<dbReference type="GO" id="GO:0008757">
    <property type="term" value="F:S-adenosylmethionine-dependent methyltransferase activity"/>
    <property type="evidence" value="ECO:0007669"/>
    <property type="project" value="InterPro"/>
</dbReference>
<dbReference type="SUPFAM" id="SSF53335">
    <property type="entry name" value="S-adenosyl-L-methionine-dependent methyltransferases"/>
    <property type="match status" value="1"/>
</dbReference>
<dbReference type="CDD" id="cd02440">
    <property type="entry name" value="AdoMet_MTases"/>
    <property type="match status" value="1"/>
</dbReference>
<evidence type="ECO:0000313" key="3">
    <source>
        <dbReference type="Proteomes" id="UP000295707"/>
    </source>
</evidence>
<evidence type="ECO:0000259" key="1">
    <source>
        <dbReference type="Pfam" id="PF08241"/>
    </source>
</evidence>
<keyword evidence="2" id="KW-0489">Methyltransferase</keyword>
<keyword evidence="2" id="KW-0808">Transferase</keyword>
<dbReference type="Proteomes" id="UP000295707">
    <property type="component" value="Unassembled WGS sequence"/>
</dbReference>
<dbReference type="InterPro" id="IPR029063">
    <property type="entry name" value="SAM-dependent_MTases_sf"/>
</dbReference>
<comment type="caution">
    <text evidence="2">The sequence shown here is derived from an EMBL/GenBank/DDBJ whole genome shotgun (WGS) entry which is preliminary data.</text>
</comment>
<reference evidence="2 3" key="1">
    <citation type="submission" date="2019-03" db="EMBL/GenBank/DDBJ databases">
        <title>Genomic Encyclopedia of Type Strains, Phase IV (KMG-IV): sequencing the most valuable type-strain genomes for metagenomic binning, comparative biology and taxonomic classification.</title>
        <authorList>
            <person name="Goeker M."/>
        </authorList>
    </citation>
    <scope>NUCLEOTIDE SEQUENCE [LARGE SCALE GENOMIC DNA]</scope>
    <source>
        <strain evidence="2 3">DSM 19610</strain>
    </source>
</reference>
<dbReference type="GO" id="GO:0032259">
    <property type="term" value="P:methylation"/>
    <property type="evidence" value="ECO:0007669"/>
    <property type="project" value="UniProtKB-KW"/>
</dbReference>
<gene>
    <name evidence="2" type="ORF">DFR30_2460</name>
</gene>
<dbReference type="EMBL" id="SMFX01000001">
    <property type="protein sequence ID" value="TCK19163.1"/>
    <property type="molecule type" value="Genomic_DNA"/>
</dbReference>
<accession>A0A4R1HET6</accession>
<sequence>MNKDKFFPATIMPDKDWWHALWPNPEMVIRDVGIAAGMRTVDLCCGDGYFTRPMCELSSQVYGLDLDADLLGQTETACCTYSNFQSILGDARDLPQLIDGLVDFVFMANTFHGVPEQDRLSRAINETLNEAGRFAVINWYRRPREETTVLDQPRGPDKELRMQPEDVQQIVEPAGFMLEKIIDVGPYHYGAVFIKSGKSQG</sequence>
<dbReference type="InterPro" id="IPR013216">
    <property type="entry name" value="Methyltransf_11"/>
</dbReference>